<reference evidence="2" key="1">
    <citation type="submission" date="2018-05" db="EMBL/GenBank/DDBJ databases">
        <authorList>
            <person name="Lanie J.A."/>
            <person name="Ng W.-L."/>
            <person name="Kazmierczak K.M."/>
            <person name="Andrzejewski T.M."/>
            <person name="Davidsen T.M."/>
            <person name="Wayne K.J."/>
            <person name="Tettelin H."/>
            <person name="Glass J.I."/>
            <person name="Rusch D."/>
            <person name="Podicherti R."/>
            <person name="Tsui H.-C.T."/>
            <person name="Winkler M.E."/>
        </authorList>
    </citation>
    <scope>NUCLEOTIDE SEQUENCE</scope>
</reference>
<dbReference type="InterPro" id="IPR037165">
    <property type="entry name" value="AldOxase/xan_DH_Mopterin-bd_sf"/>
</dbReference>
<evidence type="ECO:0000259" key="1">
    <source>
        <dbReference type="Pfam" id="PF20256"/>
    </source>
</evidence>
<dbReference type="Gene3D" id="3.30.365.10">
    <property type="entry name" value="Aldehyde oxidase/xanthine dehydrogenase, molybdopterin binding domain"/>
    <property type="match status" value="1"/>
</dbReference>
<dbReference type="GO" id="GO:0016491">
    <property type="term" value="F:oxidoreductase activity"/>
    <property type="evidence" value="ECO:0007669"/>
    <property type="project" value="InterPro"/>
</dbReference>
<dbReference type="EMBL" id="UINC01003752">
    <property type="protein sequence ID" value="SVA08954.1"/>
    <property type="molecule type" value="Genomic_DNA"/>
</dbReference>
<dbReference type="InterPro" id="IPR052516">
    <property type="entry name" value="N-heterocyclic_Hydroxylase"/>
</dbReference>
<sequence length="228" mass="24566">MKNSALAGGGLALGFSGFTKLATAETESALPPYLHIASDGGIHLGVPSSEMGQGTHTTLAMLVAEELEVEMAQIRHIETLHHPDFKNIYLRELAPKFNFQTTGGSCSIQSWHQPFRKLGATARELLRSAAALHWSVPVAECIAENGRVEHSSSGRRLGYGELAQSASRLTPPDNLVLKSPEQFRLLGKPVPRWDTPGKVNGTARFGTDVDLPGMLYGTVKHCPVCGDK</sequence>
<dbReference type="Pfam" id="PF20256">
    <property type="entry name" value="MoCoBD_2"/>
    <property type="match status" value="1"/>
</dbReference>
<protein>
    <recommendedName>
        <fullName evidence="1">Aldehyde oxidase/xanthine dehydrogenase second molybdopterin binding domain-containing protein</fullName>
    </recommendedName>
</protein>
<feature type="domain" description="Aldehyde oxidase/xanthine dehydrogenase second molybdopterin binding" evidence="1">
    <location>
        <begin position="8"/>
        <end position="168"/>
    </location>
</feature>
<dbReference type="PANTHER" id="PTHR47495:SF2">
    <property type="entry name" value="ALDEHYDE DEHYDROGENASE"/>
    <property type="match status" value="1"/>
</dbReference>
<dbReference type="Gene3D" id="3.90.1170.50">
    <property type="entry name" value="Aldehyde oxidase/xanthine dehydrogenase, a/b hammerhead"/>
    <property type="match status" value="1"/>
</dbReference>
<feature type="non-terminal residue" evidence="2">
    <location>
        <position position="228"/>
    </location>
</feature>
<proteinExistence type="predicted"/>
<organism evidence="2">
    <name type="scientific">marine metagenome</name>
    <dbReference type="NCBI Taxonomy" id="408172"/>
    <lineage>
        <taxon>unclassified sequences</taxon>
        <taxon>metagenomes</taxon>
        <taxon>ecological metagenomes</taxon>
    </lineage>
</organism>
<evidence type="ECO:0000313" key="2">
    <source>
        <dbReference type="EMBL" id="SVA08954.1"/>
    </source>
</evidence>
<dbReference type="InterPro" id="IPR046867">
    <property type="entry name" value="AldOxase/xan_DH_MoCoBD2"/>
</dbReference>
<dbReference type="SUPFAM" id="SSF56003">
    <property type="entry name" value="Molybdenum cofactor-binding domain"/>
    <property type="match status" value="1"/>
</dbReference>
<name>A0A381SZU9_9ZZZZ</name>
<dbReference type="AlphaFoldDB" id="A0A381SZU9"/>
<gene>
    <name evidence="2" type="ORF">METZ01_LOCUS61808</name>
</gene>
<dbReference type="PANTHER" id="PTHR47495">
    <property type="entry name" value="ALDEHYDE DEHYDROGENASE"/>
    <property type="match status" value="1"/>
</dbReference>
<accession>A0A381SZU9</accession>